<accession>A0AAE0ZPE3</accession>
<reference evidence="1" key="1">
    <citation type="journal article" date="2023" name="G3 (Bethesda)">
        <title>A reference genome for the long-term kleptoplast-retaining sea slug Elysia crispata morphotype clarki.</title>
        <authorList>
            <person name="Eastman K.E."/>
            <person name="Pendleton A.L."/>
            <person name="Shaikh M.A."/>
            <person name="Suttiyut T."/>
            <person name="Ogas R."/>
            <person name="Tomko P."/>
            <person name="Gavelis G."/>
            <person name="Widhalm J.R."/>
            <person name="Wisecaver J.H."/>
        </authorList>
    </citation>
    <scope>NUCLEOTIDE SEQUENCE</scope>
    <source>
        <strain evidence="1">ECLA1</strain>
    </source>
</reference>
<protein>
    <submittedName>
        <fullName evidence="1">Uncharacterized protein</fullName>
    </submittedName>
</protein>
<evidence type="ECO:0000313" key="1">
    <source>
        <dbReference type="EMBL" id="KAK3772556.1"/>
    </source>
</evidence>
<organism evidence="1 2">
    <name type="scientific">Elysia crispata</name>
    <name type="common">lettuce slug</name>
    <dbReference type="NCBI Taxonomy" id="231223"/>
    <lineage>
        <taxon>Eukaryota</taxon>
        <taxon>Metazoa</taxon>
        <taxon>Spiralia</taxon>
        <taxon>Lophotrochozoa</taxon>
        <taxon>Mollusca</taxon>
        <taxon>Gastropoda</taxon>
        <taxon>Heterobranchia</taxon>
        <taxon>Euthyneura</taxon>
        <taxon>Panpulmonata</taxon>
        <taxon>Sacoglossa</taxon>
        <taxon>Placobranchoidea</taxon>
        <taxon>Plakobranchidae</taxon>
        <taxon>Elysia</taxon>
    </lineage>
</organism>
<keyword evidence="2" id="KW-1185">Reference proteome</keyword>
<dbReference type="AlphaFoldDB" id="A0AAE0ZPE3"/>
<dbReference type="EMBL" id="JAWDGP010003618">
    <property type="protein sequence ID" value="KAK3772556.1"/>
    <property type="molecule type" value="Genomic_DNA"/>
</dbReference>
<comment type="caution">
    <text evidence="1">The sequence shown here is derived from an EMBL/GenBank/DDBJ whole genome shotgun (WGS) entry which is preliminary data.</text>
</comment>
<sequence>MFCSNKEMRVSLGFPFGGRYMYYERFSSPVKQREVCTFSISPHKPTKLSLVRLERTPCMTLEDKLYKIQGNAHWKITLQDARERCGFAPLLA</sequence>
<dbReference type="Proteomes" id="UP001283361">
    <property type="component" value="Unassembled WGS sequence"/>
</dbReference>
<evidence type="ECO:0000313" key="2">
    <source>
        <dbReference type="Proteomes" id="UP001283361"/>
    </source>
</evidence>
<name>A0AAE0ZPE3_9GAST</name>
<gene>
    <name evidence="1" type="ORF">RRG08_017094</name>
</gene>
<proteinExistence type="predicted"/>